<dbReference type="Pfam" id="PF10009">
    <property type="entry name" value="DUF2252"/>
    <property type="match status" value="1"/>
</dbReference>
<name>A0ABQ5Q3S0_9BACT</name>
<evidence type="ECO:0008006" key="4">
    <source>
        <dbReference type="Google" id="ProtNLM"/>
    </source>
</evidence>
<proteinExistence type="predicted"/>
<organism evidence="2 3">
    <name type="scientific">Geothrix rubra</name>
    <dbReference type="NCBI Taxonomy" id="2927977"/>
    <lineage>
        <taxon>Bacteria</taxon>
        <taxon>Pseudomonadati</taxon>
        <taxon>Acidobacteriota</taxon>
        <taxon>Holophagae</taxon>
        <taxon>Holophagales</taxon>
        <taxon>Holophagaceae</taxon>
        <taxon>Geothrix</taxon>
    </lineage>
</organism>
<evidence type="ECO:0000313" key="2">
    <source>
        <dbReference type="EMBL" id="GLH69014.1"/>
    </source>
</evidence>
<accession>A0ABQ5Q3S0</accession>
<feature type="compositionally biased region" description="Basic and acidic residues" evidence="1">
    <location>
        <begin position="9"/>
        <end position="25"/>
    </location>
</feature>
<sequence length="443" mass="47929">MDALPRSSLAERRSAGKALRDRLPRTDQGAFAPPGDRPDLVARLKAHNALRIQDLLPIKWGRMAASPFSFFRGSAGLFAADLGPGPVTGIEVQLCGDAHLLNLGAYAAPDGHLVFDLNDFDESLAGPWEWDLKRLCASVVLAGREAGQSDRSAQDAVAALVWAYREGMARFAEMKPLELVRFDVLPGDHGPVLKDVLAKATRDTPARLLDKVTEEAAGGGRRFQAHPPLLAPVPEATSQAVMSAWPAYRETVVPGRQRVLEAYEPVDIAFRVVGTGSVGTTCLVALCFGRGPDDPLFLQFKSEEPSVWTPYLPPGDGTVHQGRRVALGQHRMQTWVDPFLGWTRFEDRDFLVRQWSDHKASISVEVLKGPLLKDYAGLCGGILAKAHARTGDAAMLAGYLGDGDKLDQALAGFAQACADQVERDHQRFLSAVREGALSALTGL</sequence>
<protein>
    <recommendedName>
        <fullName evidence="4">DUF2252 domain-containing protein</fullName>
    </recommendedName>
</protein>
<gene>
    <name evidence="2" type="ORF">GETHPA_05470</name>
</gene>
<keyword evidence="3" id="KW-1185">Reference proteome</keyword>
<comment type="caution">
    <text evidence="2">The sequence shown here is derived from an EMBL/GenBank/DDBJ whole genome shotgun (WGS) entry which is preliminary data.</text>
</comment>
<evidence type="ECO:0000313" key="3">
    <source>
        <dbReference type="Proteomes" id="UP001165089"/>
    </source>
</evidence>
<dbReference type="RefSeq" id="WP_285722745.1">
    <property type="nucleotide sequence ID" value="NZ_BSDD01000001.1"/>
</dbReference>
<feature type="region of interest" description="Disordered" evidence="1">
    <location>
        <begin position="1"/>
        <end position="37"/>
    </location>
</feature>
<dbReference type="EMBL" id="BSDD01000001">
    <property type="protein sequence ID" value="GLH69014.1"/>
    <property type="molecule type" value="Genomic_DNA"/>
</dbReference>
<dbReference type="PANTHER" id="PTHR39441:SF1">
    <property type="entry name" value="DUF2252 DOMAIN-CONTAINING PROTEIN"/>
    <property type="match status" value="1"/>
</dbReference>
<dbReference type="PANTHER" id="PTHR39441">
    <property type="entry name" value="DUF2252 DOMAIN-CONTAINING PROTEIN"/>
    <property type="match status" value="1"/>
</dbReference>
<dbReference type="Proteomes" id="UP001165089">
    <property type="component" value="Unassembled WGS sequence"/>
</dbReference>
<dbReference type="InterPro" id="IPR018721">
    <property type="entry name" value="DUF2252"/>
</dbReference>
<reference evidence="2 3" key="1">
    <citation type="journal article" date="2023" name="Antonie Van Leeuwenhoek">
        <title>Mesoterricola silvestris gen. nov., sp. nov., Mesoterricola sediminis sp. nov., Geothrix oryzae sp. nov., Geothrix edaphica sp. nov., Geothrix rubra sp. nov., and Geothrix limicola sp. nov., six novel members of Acidobacteriota isolated from soils.</title>
        <authorList>
            <person name="Itoh H."/>
            <person name="Sugisawa Y."/>
            <person name="Mise K."/>
            <person name="Xu Z."/>
            <person name="Kuniyasu M."/>
            <person name="Ushijima N."/>
            <person name="Kawano K."/>
            <person name="Kobayashi E."/>
            <person name="Shiratori Y."/>
            <person name="Masuda Y."/>
            <person name="Senoo K."/>
        </authorList>
    </citation>
    <scope>NUCLEOTIDE SEQUENCE [LARGE SCALE GENOMIC DNA]</scope>
    <source>
        <strain evidence="2 3">Red803</strain>
    </source>
</reference>
<evidence type="ECO:0000256" key="1">
    <source>
        <dbReference type="SAM" id="MobiDB-lite"/>
    </source>
</evidence>